<keyword evidence="6" id="KW-1185">Reference proteome</keyword>
<reference evidence="5 6" key="1">
    <citation type="submission" date="2020-11" db="EMBL/GenBank/DDBJ databases">
        <title>Kefir isolates.</title>
        <authorList>
            <person name="Marcisauskas S."/>
            <person name="Kim Y."/>
            <person name="Blasche S."/>
        </authorList>
    </citation>
    <scope>NUCLEOTIDE SEQUENCE [LARGE SCALE GENOMIC DNA]</scope>
    <source>
        <strain evidence="5 6">OG2</strain>
    </source>
</reference>
<comment type="caution">
    <text evidence="5">The sequence shown here is derived from an EMBL/GenBank/DDBJ whole genome shotgun (WGS) entry which is preliminary data.</text>
</comment>
<accession>A0A9P6WCA8</accession>
<dbReference type="GO" id="GO:0000142">
    <property type="term" value="C:cellular bud neck contractile ring"/>
    <property type="evidence" value="ECO:0007669"/>
    <property type="project" value="TreeGrafter"/>
</dbReference>
<evidence type="ECO:0000259" key="4">
    <source>
        <dbReference type="PROSITE" id="PS50003"/>
    </source>
</evidence>
<name>A0A9P6WCA8_MAUEX</name>
<dbReference type="PANTHER" id="PTHR36100">
    <property type="entry name" value="BUD SITE SELECTION PROTEIN 4"/>
    <property type="match status" value="1"/>
</dbReference>
<dbReference type="GO" id="GO:0097271">
    <property type="term" value="P:protein localization to bud neck"/>
    <property type="evidence" value="ECO:0007669"/>
    <property type="project" value="TreeGrafter"/>
</dbReference>
<dbReference type="Gene3D" id="2.30.29.30">
    <property type="entry name" value="Pleckstrin-homology domain (PH domain)/Phosphotyrosine-binding domain (PTB)"/>
    <property type="match status" value="1"/>
</dbReference>
<gene>
    <name evidence="5" type="primary">BUD4_2</name>
    <name evidence="5" type="ORF">C6P45_004684</name>
</gene>
<dbReference type="OrthoDB" id="2123378at2759"/>
<evidence type="ECO:0000256" key="2">
    <source>
        <dbReference type="ARBA" id="ARBA00023306"/>
    </source>
</evidence>
<dbReference type="EMBL" id="PUHR01000068">
    <property type="protein sequence ID" value="KAG0668398.1"/>
    <property type="molecule type" value="Genomic_DNA"/>
</dbReference>
<proteinExistence type="predicted"/>
<organism evidence="5 6">
    <name type="scientific">Maudiozyma exigua</name>
    <name type="common">Yeast</name>
    <name type="synonym">Kazachstania exigua</name>
    <dbReference type="NCBI Taxonomy" id="34358"/>
    <lineage>
        <taxon>Eukaryota</taxon>
        <taxon>Fungi</taxon>
        <taxon>Dikarya</taxon>
        <taxon>Ascomycota</taxon>
        <taxon>Saccharomycotina</taxon>
        <taxon>Saccharomycetes</taxon>
        <taxon>Saccharomycetales</taxon>
        <taxon>Saccharomycetaceae</taxon>
        <taxon>Maudiozyma</taxon>
    </lineage>
</organism>
<dbReference type="InterPro" id="IPR011993">
    <property type="entry name" value="PH-like_dom_sf"/>
</dbReference>
<protein>
    <submittedName>
        <fullName evidence="5">Bud site selection protein bud4</fullName>
    </submittedName>
</protein>
<sequence length="1298" mass="145848">MDSESTVNLLIKDIDGEVIDNDMSIINANELNTTDPEEPLNLSGSNSNGSLDSVKHINLSHGPEHISDTSINTDSPLDYELAAPVKVFSDKPKQIVTPDLKASATEVMSGPTLASAANRVYMNRSPTSSTERLRELLTEEADDIESEIEKNAGILTNPTAPKRFSLGSTKPLLSHPEENNSIMRYETASDHDELDNTFDTVSNDLNQQSPLVKHSPFKIPVTNIICINQFMDSERTKEEELSQDSFTSTKLDRIELHTSQTSSKINLVDPPARQPPSIPPTPEMRPLIDSELLQEDNTTFSKKFNTRVFSLATTIGDYQSAVEQQGDMDFIVPQTEEKQTSESEMIDTLNISASIDDNNERESTTSDNVNDTILGTSLPNISRTQLNTTPSNDSNSNTSLDESESLYKIALENDKQMEYTNKQIEQTENKIEQIINRESPKPVKKLPVLSTEVKPDVDTGHSAEMMSERNNKGSRDVASDLQDEVGLHKQASNVPMEATSPLLLSFIENEDSVSKLVSEPDLQLESKVDELEESLPDIDIEITNDDQQSTPEIAVDTFETNKVEITEENQEAEDVIEPLIKNASINNVEVSEIFTDKEEKHDIKTGNNAEDINDAMLTVAVSPLPEVIGFEPLTLESPFDADFETSFGSSNSGETNKLQNYLNVWHIQESSHTSAPQRANAIKPIEAPKAISRNVSSYSFKPTLVHRSKIHYSDSIPKMEKKKSSFLDDDCNISSLATDFEYLLNQIGTEDNSFGEENNTFSYSRLKIWNKDKDVLESSFTRDKEVFKDGSAHLNDVIGEDEDGIIKSQVKNVVVGKGPSIKSFTVDSDHDYEYSETNIMATPKKESVYDDRSYENANHINSPFKVVNSSAKSSPVKNIGENPFFTSSSYAIEKMEKPKIAPKLVKIPTRISHVPETSVTPAIINSNVEQKDELEEFITLDISESNPPDRGLVYINLDKIKLELSDIERHKPTFSLEIDNGINVVKTPWKSLSSNGSLDLGKELEIPVRASDEIIYLTLKCRYTRPEFELYEVMEKVKIGKRYHGLGKSNFKYEKRYKQKKLQTDDWDYIFAPDGSFATTELHLNEEFLNSCKFKEVKQISFPLNNKWGTIKQSSQNSTADSKSLKRRPYVIGNISLDSCYLQRTSNLERFPKSLNIVHDMIRRLKVQSQIKKEGSLLQEGGDIQGLLEKRYFKLEGNTLTGYHAISRKAKIDVNLLKAVDVIDNNDFRKQTATGRDFTNLVLFGESFKIIFNDGETISFNSDTSAIETRDWYNKIKESIALNVVHQPWVKRMIEMGA</sequence>
<evidence type="ECO:0000313" key="6">
    <source>
        <dbReference type="Proteomes" id="UP000750334"/>
    </source>
</evidence>
<dbReference type="PROSITE" id="PS50003">
    <property type="entry name" value="PH_DOMAIN"/>
    <property type="match status" value="1"/>
</dbReference>
<feature type="domain" description="PH" evidence="4">
    <location>
        <begin position="1170"/>
        <end position="1281"/>
    </location>
</feature>
<evidence type="ECO:0000256" key="1">
    <source>
        <dbReference type="ARBA" id="ARBA00022618"/>
    </source>
</evidence>
<dbReference type="InterPro" id="IPR001849">
    <property type="entry name" value="PH_domain"/>
</dbReference>
<keyword evidence="2" id="KW-0131">Cell cycle</keyword>
<evidence type="ECO:0000313" key="5">
    <source>
        <dbReference type="EMBL" id="KAG0668398.1"/>
    </source>
</evidence>
<dbReference type="PANTHER" id="PTHR36100:SF1">
    <property type="entry name" value="BUD SITE SELECTION PROTEIN 4"/>
    <property type="match status" value="1"/>
</dbReference>
<keyword evidence="1" id="KW-0132">Cell division</keyword>
<feature type="compositionally biased region" description="Polar residues" evidence="3">
    <location>
        <begin position="365"/>
        <end position="385"/>
    </location>
</feature>
<dbReference type="SUPFAM" id="SSF50729">
    <property type="entry name" value="PH domain-like"/>
    <property type="match status" value="1"/>
</dbReference>
<dbReference type="GO" id="GO:0007120">
    <property type="term" value="P:axial cellular bud site selection"/>
    <property type="evidence" value="ECO:0007669"/>
    <property type="project" value="TreeGrafter"/>
</dbReference>
<dbReference type="Proteomes" id="UP000750334">
    <property type="component" value="Unassembled WGS sequence"/>
</dbReference>
<dbReference type="InterPro" id="IPR052007">
    <property type="entry name" value="Bud4"/>
</dbReference>
<feature type="region of interest" description="Disordered" evidence="3">
    <location>
        <begin position="352"/>
        <end position="403"/>
    </location>
</feature>
<evidence type="ECO:0000256" key="3">
    <source>
        <dbReference type="SAM" id="MobiDB-lite"/>
    </source>
</evidence>
<feature type="compositionally biased region" description="Low complexity" evidence="3">
    <location>
        <begin position="386"/>
        <end position="400"/>
    </location>
</feature>
<dbReference type="SMART" id="SM00233">
    <property type="entry name" value="PH"/>
    <property type="match status" value="1"/>
</dbReference>
<feature type="region of interest" description="Disordered" evidence="3">
    <location>
        <begin position="454"/>
        <end position="474"/>
    </location>
</feature>
<dbReference type="GO" id="GO:0005525">
    <property type="term" value="F:GTP binding"/>
    <property type="evidence" value="ECO:0007669"/>
    <property type="project" value="TreeGrafter"/>
</dbReference>